<reference evidence="12 13" key="1">
    <citation type="submission" date="2023-07" db="EMBL/GenBank/DDBJ databases">
        <title>Genomic Encyclopedia of Type Strains, Phase IV (KMG-IV): sequencing the most valuable type-strain genomes for metagenomic binning, comparative biology and taxonomic classification.</title>
        <authorList>
            <person name="Goeker M."/>
        </authorList>
    </citation>
    <scope>NUCLEOTIDE SEQUENCE [LARGE SCALE GENOMIC DNA]</scope>
    <source>
        <strain evidence="12 13">DSM 5896</strain>
    </source>
</reference>
<dbReference type="SUPFAM" id="SSF53706">
    <property type="entry name" value="Formate dehydrogenase/DMSO reductase, domains 1-3"/>
    <property type="match status" value="1"/>
</dbReference>
<dbReference type="InterPro" id="IPR006656">
    <property type="entry name" value="Mopterin_OxRdtase"/>
</dbReference>
<evidence type="ECO:0000259" key="11">
    <source>
        <dbReference type="PROSITE" id="PS51669"/>
    </source>
</evidence>
<dbReference type="CDD" id="cd02791">
    <property type="entry name" value="MopB_CT_Nitrate-R-NapA-like"/>
    <property type="match status" value="1"/>
</dbReference>
<dbReference type="PANTHER" id="PTHR43105">
    <property type="entry name" value="RESPIRATORY NITRATE REDUCTASE"/>
    <property type="match status" value="1"/>
</dbReference>
<evidence type="ECO:0000313" key="13">
    <source>
        <dbReference type="Proteomes" id="UP001237448"/>
    </source>
</evidence>
<name>A0ABU0FL32_9HYPH</name>
<proteinExistence type="inferred from homology"/>
<dbReference type="InterPro" id="IPR050123">
    <property type="entry name" value="Prok_molybdopt-oxidoreductase"/>
</dbReference>
<evidence type="ECO:0000256" key="5">
    <source>
        <dbReference type="ARBA" id="ARBA00022505"/>
    </source>
</evidence>
<dbReference type="Gene3D" id="3.40.50.740">
    <property type="match status" value="1"/>
</dbReference>
<dbReference type="SMART" id="SM00926">
    <property type="entry name" value="Molybdop_Fe4S4"/>
    <property type="match status" value="1"/>
</dbReference>
<dbReference type="Pfam" id="PF00384">
    <property type="entry name" value="Molybdopterin"/>
    <property type="match status" value="1"/>
</dbReference>
<evidence type="ECO:0000256" key="6">
    <source>
        <dbReference type="ARBA" id="ARBA00022723"/>
    </source>
</evidence>
<evidence type="ECO:0000313" key="12">
    <source>
        <dbReference type="EMBL" id="MDQ0395319.1"/>
    </source>
</evidence>
<keyword evidence="6" id="KW-0479">Metal-binding</keyword>
<dbReference type="CDD" id="cd02754">
    <property type="entry name" value="MopB_Nitrate-R-NapA-like"/>
    <property type="match status" value="1"/>
</dbReference>
<dbReference type="InterPro" id="IPR006963">
    <property type="entry name" value="Mopterin_OxRdtase_4Fe-4S_dom"/>
</dbReference>
<organism evidence="12 13">
    <name type="scientific">Labrys monachus</name>
    <dbReference type="NCBI Taxonomy" id="217067"/>
    <lineage>
        <taxon>Bacteria</taxon>
        <taxon>Pseudomonadati</taxon>
        <taxon>Pseudomonadota</taxon>
        <taxon>Alphaproteobacteria</taxon>
        <taxon>Hyphomicrobiales</taxon>
        <taxon>Xanthobacteraceae</taxon>
        <taxon>Labrys</taxon>
    </lineage>
</organism>
<dbReference type="EMBL" id="JAUSVK010000001">
    <property type="protein sequence ID" value="MDQ0395319.1"/>
    <property type="molecule type" value="Genomic_DNA"/>
</dbReference>
<comment type="similarity">
    <text evidence="3">Belongs to the prokaryotic molybdopterin-containing oxidoreductase family. NasA/NapA/NarB subfamily.</text>
</comment>
<dbReference type="Pfam" id="PF04324">
    <property type="entry name" value="Fer2_BFD"/>
    <property type="match status" value="1"/>
</dbReference>
<accession>A0ABU0FL32</accession>
<evidence type="ECO:0000256" key="1">
    <source>
        <dbReference type="ARBA" id="ARBA00001942"/>
    </source>
</evidence>
<dbReference type="Gene3D" id="2.40.40.20">
    <property type="match status" value="1"/>
</dbReference>
<keyword evidence="7" id="KW-0560">Oxidoreductase</keyword>
<dbReference type="PROSITE" id="PS51669">
    <property type="entry name" value="4FE4S_MOW_BIS_MGD"/>
    <property type="match status" value="1"/>
</dbReference>
<evidence type="ECO:0000256" key="7">
    <source>
        <dbReference type="ARBA" id="ARBA00023002"/>
    </source>
</evidence>
<dbReference type="Gene3D" id="2.20.25.90">
    <property type="entry name" value="ADC-like domains"/>
    <property type="match status" value="1"/>
</dbReference>
<evidence type="ECO:0000256" key="4">
    <source>
        <dbReference type="ARBA" id="ARBA00022485"/>
    </source>
</evidence>
<dbReference type="InterPro" id="IPR041957">
    <property type="entry name" value="CT_Nitrate-R-NapA-like"/>
</dbReference>
<feature type="domain" description="4Fe-4S Mo/W bis-MGD-type" evidence="11">
    <location>
        <begin position="16"/>
        <end position="72"/>
    </location>
</feature>
<evidence type="ECO:0000256" key="10">
    <source>
        <dbReference type="ARBA" id="ARBA00023063"/>
    </source>
</evidence>
<dbReference type="Pfam" id="PF01568">
    <property type="entry name" value="Molydop_binding"/>
    <property type="match status" value="1"/>
</dbReference>
<comment type="cofactor">
    <cofactor evidence="1">
        <name>Mo-bis(molybdopterin guanine dinucleotide)</name>
        <dbReference type="ChEBI" id="CHEBI:60539"/>
    </cofactor>
</comment>
<dbReference type="InterPro" id="IPR006657">
    <property type="entry name" value="MoPterin_dinucl-bd_dom"/>
</dbReference>
<comment type="caution">
    <text evidence="12">The sequence shown here is derived from an EMBL/GenBank/DDBJ whole genome shotgun (WGS) entry which is preliminary data.</text>
</comment>
<evidence type="ECO:0000256" key="3">
    <source>
        <dbReference type="ARBA" id="ARBA00008747"/>
    </source>
</evidence>
<dbReference type="InterPro" id="IPR009010">
    <property type="entry name" value="Asp_de-COase-like_dom_sf"/>
</dbReference>
<comment type="cofactor">
    <cofactor evidence="2">
        <name>[4Fe-4S] cluster</name>
        <dbReference type="ChEBI" id="CHEBI:49883"/>
    </cofactor>
</comment>
<dbReference type="PANTHER" id="PTHR43105:SF9">
    <property type="entry name" value="NADPH-FE(3+) OXIDOREDUCTASE SUBUNIT ALPHA"/>
    <property type="match status" value="1"/>
</dbReference>
<dbReference type="Proteomes" id="UP001237448">
    <property type="component" value="Unassembled WGS sequence"/>
</dbReference>
<keyword evidence="9" id="KW-0411">Iron-sulfur</keyword>
<protein>
    <submittedName>
        <fullName evidence="12">Assimilatory nitrate reductase catalytic subunit</fullName>
    </submittedName>
</protein>
<keyword evidence="8" id="KW-0408">Iron</keyword>
<dbReference type="RefSeq" id="WP_307433903.1">
    <property type="nucleotide sequence ID" value="NZ_JAUSVK010000001.1"/>
</dbReference>
<keyword evidence="5" id="KW-0500">Molybdenum</keyword>
<dbReference type="Gene3D" id="3.40.228.10">
    <property type="entry name" value="Dimethylsulfoxide Reductase, domain 2"/>
    <property type="match status" value="1"/>
</dbReference>
<keyword evidence="13" id="KW-1185">Reference proteome</keyword>
<keyword evidence="10" id="KW-0534">Nitrate assimilation</keyword>
<evidence type="ECO:0000256" key="8">
    <source>
        <dbReference type="ARBA" id="ARBA00023004"/>
    </source>
</evidence>
<evidence type="ECO:0000256" key="2">
    <source>
        <dbReference type="ARBA" id="ARBA00001966"/>
    </source>
</evidence>
<evidence type="ECO:0000256" key="9">
    <source>
        <dbReference type="ARBA" id="ARBA00023014"/>
    </source>
</evidence>
<dbReference type="Gene3D" id="1.10.10.1100">
    <property type="entry name" value="BFD-like [2Fe-2S]-binding domain"/>
    <property type="match status" value="1"/>
</dbReference>
<dbReference type="InterPro" id="IPR041854">
    <property type="entry name" value="BFD-like_2Fe2S-bd_dom_sf"/>
</dbReference>
<dbReference type="InterPro" id="IPR007419">
    <property type="entry name" value="BFD-like_2Fe2S-bd_dom"/>
</dbReference>
<dbReference type="SUPFAM" id="SSF50692">
    <property type="entry name" value="ADC-like"/>
    <property type="match status" value="1"/>
</dbReference>
<gene>
    <name evidence="12" type="ORF">J3R73_005111</name>
</gene>
<keyword evidence="4" id="KW-0004">4Fe-4S</keyword>
<dbReference type="Pfam" id="PF04879">
    <property type="entry name" value="Molybdop_Fe4S4"/>
    <property type="match status" value="1"/>
</dbReference>
<sequence>MDIGASPFHSAAPLAQAGVRTTCAYCGVGCGVIATPDGAGGAAIAGDAAHPANRGRLCVKGAALGETLATEGRLHYPAIHGVRTTWNRALDAVAEGLRRASEQHGPDAVAFYLSGQLLTEDYYVANKLMKGFIGSANVDTNSRLCMASTVAGHKRAFGADIVPNCYEDLDEADLVVLVGSNTAWCHPVLFQRIEQARAGRGCRVVAIDPRRTVTAGSADLHLAVAPGMDGVLFARLLVEIAERGALDRDFVARHTAGLDEALGNARRIAPDRAATAARCGVGEADLALFLDWWIATPRVVTCFSQGVNQSAQGTDKVNAILNVHLAAGRIGRPGSGPFSLTGQPNAMGGREVGGLANQLAAHMGFAPEEVDRVGRFWQAPRMAQGEGLKAVALFEAVERGEIKALWVLCTNPAASLPRADAMRSALKKLDFLAVSEISAHVDGLLDAATVVLPAAAWGEKDGTVTNSERRISRQRPFLAPPGEARPDWWQICEVGKRLGHRHAFDFRKPADIFREHAALSAFENDGTRLFDIGGLAEISDEAYDDLAPVQWPLPKGAIAGTPRLFGQGGFAHADGKARFVCPATPSLAAQPAGDYPLILNTGRVRDQWHTMSRTGLSPGLARHCPAPFVEVHPEDAGRFGLADGGFAVVSTPHGRVELRVVVTAGQRPGSIFAPIHWTEATAGRARVGALVHGVVDPVSGQPDSKAVPAAIRPWTVLAQGFIVARKRQPMPAWLSHARMAVVGGEVVSFASPRAPGPLHDLLSNWLDLWASPLNQRNPAAGLYRAASLLDHRLEVLLSTGPLADEAGLDWAIELLSRDRIDAATRRYILAGRAPGPPEDRGPQVCACFGVRQKAIEDCVRRGARSVEAVGKAVRAGTNCGSCRPEIRKLLEANLSAA</sequence>